<feature type="region of interest" description="Disordered" evidence="4">
    <location>
        <begin position="308"/>
        <end position="329"/>
    </location>
</feature>
<dbReference type="EMBL" id="JAQQBR010000005">
    <property type="protein sequence ID" value="KAK0175251.1"/>
    <property type="molecule type" value="Genomic_DNA"/>
</dbReference>
<proteinExistence type="inferred from homology"/>
<dbReference type="InterPro" id="IPR053888">
    <property type="entry name" value="MRM3-like_sub_bind"/>
</dbReference>
<feature type="domain" description="RNA 2-O ribose methyltransferase substrate binding" evidence="5">
    <location>
        <begin position="139"/>
        <end position="209"/>
    </location>
</feature>
<evidence type="ECO:0000256" key="3">
    <source>
        <dbReference type="ARBA" id="ARBA00022679"/>
    </source>
</evidence>
<dbReference type="InterPro" id="IPR029064">
    <property type="entry name" value="Ribosomal_eL30-like_sf"/>
</dbReference>
<comment type="caution">
    <text evidence="6">The sequence shown here is derived from an EMBL/GenBank/DDBJ whole genome shotgun (WGS) entry which is preliminary data.</text>
</comment>
<keyword evidence="7" id="KW-1185">Reference proteome</keyword>
<dbReference type="Pfam" id="PF22435">
    <property type="entry name" value="MRM3-like_sub_bind"/>
    <property type="match status" value="1"/>
</dbReference>
<dbReference type="Proteomes" id="UP001168972">
    <property type="component" value="Unassembled WGS sequence"/>
</dbReference>
<dbReference type="SUPFAM" id="SSF55315">
    <property type="entry name" value="L30e-like"/>
    <property type="match status" value="1"/>
</dbReference>
<dbReference type="GO" id="GO:0008173">
    <property type="term" value="F:RNA methyltransferase activity"/>
    <property type="evidence" value="ECO:0007669"/>
    <property type="project" value="InterPro"/>
</dbReference>
<dbReference type="Gene3D" id="3.40.1280.10">
    <property type="match status" value="1"/>
</dbReference>
<keyword evidence="3" id="KW-0808">Transferase</keyword>
<dbReference type="Gene3D" id="3.30.1330.30">
    <property type="match status" value="1"/>
</dbReference>
<dbReference type="GO" id="GO:0003723">
    <property type="term" value="F:RNA binding"/>
    <property type="evidence" value="ECO:0007669"/>
    <property type="project" value="InterPro"/>
</dbReference>
<dbReference type="InterPro" id="IPR013123">
    <property type="entry name" value="SpoU_subst-bd"/>
</dbReference>
<reference evidence="6" key="1">
    <citation type="journal article" date="2023" name="bioRxiv">
        <title>Scaffold-level genome assemblies of two parasitoid biocontrol wasps reveal the parthenogenesis mechanism and an associated novel virus.</title>
        <authorList>
            <person name="Inwood S."/>
            <person name="Skelly J."/>
            <person name="Guhlin J."/>
            <person name="Harrop T."/>
            <person name="Goldson S."/>
            <person name="Dearden P."/>
        </authorList>
    </citation>
    <scope>NUCLEOTIDE SEQUENCE</scope>
    <source>
        <strain evidence="6">Lincoln</strain>
        <tissue evidence="6">Whole body</tissue>
    </source>
</reference>
<dbReference type="GO" id="GO:0032259">
    <property type="term" value="P:methylation"/>
    <property type="evidence" value="ECO:0007669"/>
    <property type="project" value="UniProtKB-KW"/>
</dbReference>
<dbReference type="SUPFAM" id="SSF75217">
    <property type="entry name" value="alpha/beta knot"/>
    <property type="match status" value="2"/>
</dbReference>
<keyword evidence="2" id="KW-0489">Methyltransferase</keyword>
<dbReference type="GO" id="GO:0005737">
    <property type="term" value="C:cytoplasm"/>
    <property type="evidence" value="ECO:0007669"/>
    <property type="project" value="UniProtKB-ARBA"/>
</dbReference>
<dbReference type="SMART" id="SM00967">
    <property type="entry name" value="SpoU_sub_bind"/>
    <property type="match status" value="1"/>
</dbReference>
<evidence type="ECO:0000259" key="5">
    <source>
        <dbReference type="SMART" id="SM00967"/>
    </source>
</evidence>
<name>A0AA39FTC9_MICHY</name>
<dbReference type="InterPro" id="IPR051259">
    <property type="entry name" value="rRNA_Methyltransferase"/>
</dbReference>
<gene>
    <name evidence="6" type="ORF">PV327_009015</name>
</gene>
<evidence type="ECO:0000313" key="6">
    <source>
        <dbReference type="EMBL" id="KAK0175251.1"/>
    </source>
</evidence>
<protein>
    <recommendedName>
        <fullName evidence="5">RNA 2-O ribose methyltransferase substrate binding domain-containing protein</fullName>
    </recommendedName>
</protein>
<dbReference type="PANTHER" id="PTHR43191">
    <property type="entry name" value="RRNA METHYLTRANSFERASE 3"/>
    <property type="match status" value="1"/>
</dbReference>
<evidence type="ECO:0000256" key="1">
    <source>
        <dbReference type="ARBA" id="ARBA00007228"/>
    </source>
</evidence>
<dbReference type="CDD" id="cd18106">
    <property type="entry name" value="SpoU-like_RNMTL1"/>
    <property type="match status" value="1"/>
</dbReference>
<sequence>MFFNCLKTTARCLQRVNQLNTNNITPIIQMQKYCTWHHRKPVRIVNEEEILNYAEEAAGPNEFIEEKKPSYKRTERIPLKVKPKTKQLKKKLHVTPDDSTHKEDGSFNITELKEDDKMLTTLMMSVRSRKQRDKNSRIILEGHRLITDAIESGAIPEIIVFSRKPDLERLILPEKGVKLFKVPYQTIRIWSTLVTPPGLMGFFKIPEVEKQTPAHNALPLTIICDNIRDPGNLGSILRAAAAVGCKKLITLVGCVDLWDPKVLKSAAGCHFRMPIFASKTWDDIPKLIDPFANIYVADNSTLIESVSNEEKNTTTPNEEMNCESKTDDESIEDIRGFEEDNTDGLEEIKEVNNRKNTFHQRILDSKIAKKITSNIPVIPYYSTNYTENENIIIIGGETLGLSLEALDMVKEKYGVRLNIPMTNGVDSLNTGMALGIIAFEIRRQHAVTHHQKDE</sequence>
<comment type="similarity">
    <text evidence="1">Belongs to the class IV-like SAM-binding methyltransferase superfamily. RNA methyltransferase TrmH family.</text>
</comment>
<organism evidence="6 7">
    <name type="scientific">Microctonus hyperodae</name>
    <name type="common">Parasitoid wasp</name>
    <dbReference type="NCBI Taxonomy" id="165561"/>
    <lineage>
        <taxon>Eukaryota</taxon>
        <taxon>Metazoa</taxon>
        <taxon>Ecdysozoa</taxon>
        <taxon>Arthropoda</taxon>
        <taxon>Hexapoda</taxon>
        <taxon>Insecta</taxon>
        <taxon>Pterygota</taxon>
        <taxon>Neoptera</taxon>
        <taxon>Endopterygota</taxon>
        <taxon>Hymenoptera</taxon>
        <taxon>Apocrita</taxon>
        <taxon>Ichneumonoidea</taxon>
        <taxon>Braconidae</taxon>
        <taxon>Euphorinae</taxon>
        <taxon>Microctonus</taxon>
    </lineage>
</organism>
<reference evidence="6" key="2">
    <citation type="submission" date="2023-03" db="EMBL/GenBank/DDBJ databases">
        <authorList>
            <person name="Inwood S.N."/>
            <person name="Skelly J.G."/>
            <person name="Guhlin J."/>
            <person name="Harrop T.W.R."/>
            <person name="Goldson S.G."/>
            <person name="Dearden P.K."/>
        </authorList>
    </citation>
    <scope>NUCLEOTIDE SEQUENCE</scope>
    <source>
        <strain evidence="6">Lincoln</strain>
        <tissue evidence="6">Whole body</tissue>
    </source>
</reference>
<dbReference type="InterPro" id="IPR001537">
    <property type="entry name" value="SpoU_MeTrfase"/>
</dbReference>
<dbReference type="InterPro" id="IPR029028">
    <property type="entry name" value="Alpha/beta_knot_MTases"/>
</dbReference>
<evidence type="ECO:0000256" key="4">
    <source>
        <dbReference type="SAM" id="MobiDB-lite"/>
    </source>
</evidence>
<dbReference type="GO" id="GO:0006396">
    <property type="term" value="P:RNA processing"/>
    <property type="evidence" value="ECO:0007669"/>
    <property type="project" value="InterPro"/>
</dbReference>
<evidence type="ECO:0000313" key="7">
    <source>
        <dbReference type="Proteomes" id="UP001168972"/>
    </source>
</evidence>
<dbReference type="PANTHER" id="PTHR43191:SF2">
    <property type="entry name" value="RRNA METHYLTRANSFERASE 3, MITOCHONDRIAL"/>
    <property type="match status" value="1"/>
</dbReference>
<dbReference type="AlphaFoldDB" id="A0AA39FTC9"/>
<dbReference type="InterPro" id="IPR029026">
    <property type="entry name" value="tRNA_m1G_MTases_N"/>
</dbReference>
<evidence type="ECO:0000256" key="2">
    <source>
        <dbReference type="ARBA" id="ARBA00022603"/>
    </source>
</evidence>
<dbReference type="Pfam" id="PF00588">
    <property type="entry name" value="SpoU_methylase"/>
    <property type="match status" value="1"/>
</dbReference>
<accession>A0AA39FTC9</accession>